<dbReference type="OrthoDB" id="9765242at2"/>
<dbReference type="PROSITE" id="PS50106">
    <property type="entry name" value="PDZ"/>
    <property type="match status" value="1"/>
</dbReference>
<dbReference type="EC" id="3.4.21.116" evidence="3"/>
<dbReference type="Pfam" id="PF05580">
    <property type="entry name" value="Peptidase_S55"/>
    <property type="match status" value="1"/>
</dbReference>
<evidence type="ECO:0000259" key="2">
    <source>
        <dbReference type="PROSITE" id="PS51494"/>
    </source>
</evidence>
<dbReference type="AlphaFoldDB" id="A0A381J856"/>
<name>A0A381J856_9CLOT</name>
<evidence type="ECO:0000313" key="3">
    <source>
        <dbReference type="EMBL" id="SUY47173.1"/>
    </source>
</evidence>
<reference evidence="3 4" key="1">
    <citation type="submission" date="2018-06" db="EMBL/GenBank/DDBJ databases">
        <authorList>
            <consortium name="Pathogen Informatics"/>
            <person name="Doyle S."/>
        </authorList>
    </citation>
    <scope>NUCLEOTIDE SEQUENCE [LARGE SCALE GENOMIC DNA]</scope>
    <source>
        <strain evidence="3 4">NCTC9836</strain>
    </source>
</reference>
<dbReference type="Proteomes" id="UP000254664">
    <property type="component" value="Unassembled WGS sequence"/>
</dbReference>
<gene>
    <name evidence="3" type="primary">spoIVB</name>
    <name evidence="3" type="ORF">NCTC9836_01500</name>
</gene>
<dbReference type="InterPro" id="IPR036034">
    <property type="entry name" value="PDZ_sf"/>
</dbReference>
<dbReference type="EC" id="3.4.21.-" evidence="3"/>
<dbReference type="InterPro" id="IPR008763">
    <property type="entry name" value="Peptidase_S55"/>
</dbReference>
<evidence type="ECO:0000313" key="4">
    <source>
        <dbReference type="Proteomes" id="UP000254664"/>
    </source>
</evidence>
<dbReference type="SUPFAM" id="SSF50156">
    <property type="entry name" value="PDZ domain-like"/>
    <property type="match status" value="1"/>
</dbReference>
<dbReference type="EMBL" id="UFWZ01000001">
    <property type="protein sequence ID" value="SUY47173.1"/>
    <property type="molecule type" value="Genomic_DNA"/>
</dbReference>
<dbReference type="InterPro" id="IPR009003">
    <property type="entry name" value="Peptidase_S1_PA"/>
</dbReference>
<accession>A0A381J856</accession>
<dbReference type="GO" id="GO:0016787">
    <property type="term" value="F:hydrolase activity"/>
    <property type="evidence" value="ECO:0007669"/>
    <property type="project" value="UniProtKB-KW"/>
</dbReference>
<dbReference type="InterPro" id="IPR001478">
    <property type="entry name" value="PDZ"/>
</dbReference>
<dbReference type="RefSeq" id="WP_115641155.1">
    <property type="nucleotide sequence ID" value="NZ_UFWZ01000001.1"/>
</dbReference>
<dbReference type="SUPFAM" id="SSF50494">
    <property type="entry name" value="Trypsin-like serine proteases"/>
    <property type="match status" value="1"/>
</dbReference>
<keyword evidence="4" id="KW-1185">Reference proteome</keyword>
<feature type="domain" description="PDZ" evidence="1">
    <location>
        <begin position="90"/>
        <end position="172"/>
    </location>
</feature>
<dbReference type="NCBIfam" id="TIGR02860">
    <property type="entry name" value="spore_IV_B"/>
    <property type="match status" value="1"/>
</dbReference>
<proteinExistence type="predicted"/>
<evidence type="ECO:0000259" key="1">
    <source>
        <dbReference type="PROSITE" id="PS50106"/>
    </source>
</evidence>
<dbReference type="Gene3D" id="2.30.42.10">
    <property type="match status" value="1"/>
</dbReference>
<sequence length="404" mass="44324">MRKNISNKLCFILTPIFILFSNIIFSFNEIPNLILVKESQSINIKQVLQKSDINKNTLKAYPTFIKDSNTLKTETTVKTSGKASPKSISEIELYPGGNGLGIKLNTNGVLVVAYSQIEKESKNISSISEKDGIEIGDNILKINNVEINTAEDMMKLINQCEGKEILITISRKGNVIEKSIMPVKSKNGKYKIGLWIRDSTSGVGTLTFYDANTKKFAALGHPVTDEDTGNIMTIKNGEIIKAAIVSVKRGEKGSPGELKGNFVEETVPLGNIINNTECGIFGEASDNIKDLNFNKPLKIGSREELKEGPAEIITTIDDSGPKRYKIQIEKLLYQDKPGPKSMVIKVTDKDLLEKTGGIVQGMSGSPIIQNNKLVGAVTHVLINKPDTGYGIYIEWMLKDSGIID</sequence>
<organism evidence="3 4">
    <name type="scientific">Clostridium putrefaciens</name>
    <dbReference type="NCBI Taxonomy" id="99675"/>
    <lineage>
        <taxon>Bacteria</taxon>
        <taxon>Bacillati</taxon>
        <taxon>Bacillota</taxon>
        <taxon>Clostridia</taxon>
        <taxon>Eubacteriales</taxon>
        <taxon>Clostridiaceae</taxon>
        <taxon>Clostridium</taxon>
    </lineage>
</organism>
<feature type="domain" description="Peptidase S55" evidence="2">
    <location>
        <begin position="174"/>
        <end position="404"/>
    </location>
</feature>
<protein>
    <submittedName>
        <fullName evidence="3">Stage IV sporulation protein B</fullName>
        <ecNumber evidence="3">3.4.21.-</ecNumber>
        <ecNumber evidence="3">3.4.21.116</ecNumber>
    </submittedName>
</protein>
<keyword evidence="3" id="KW-0378">Hydrolase</keyword>
<dbReference type="SMART" id="SM00228">
    <property type="entry name" value="PDZ"/>
    <property type="match status" value="1"/>
</dbReference>
<dbReference type="InterPro" id="IPR014219">
    <property type="entry name" value="SpoIVB"/>
</dbReference>
<dbReference type="PROSITE" id="PS51494">
    <property type="entry name" value="SPOIVB"/>
    <property type="match status" value="1"/>
</dbReference>